<evidence type="ECO:0000313" key="8">
    <source>
        <dbReference type="Proteomes" id="UP000774000"/>
    </source>
</evidence>
<accession>A0A939BNE7</accession>
<gene>
    <name evidence="7" type="ORF">JOC47_000176</name>
</gene>
<dbReference type="EMBL" id="JAFBDQ010000001">
    <property type="protein sequence ID" value="MBM7555352.1"/>
    <property type="molecule type" value="Genomic_DNA"/>
</dbReference>
<dbReference type="Pfam" id="PF04347">
    <property type="entry name" value="FliO"/>
    <property type="match status" value="1"/>
</dbReference>
<evidence type="ECO:0000256" key="6">
    <source>
        <dbReference type="SAM" id="Phobius"/>
    </source>
</evidence>
<dbReference type="GO" id="GO:0044781">
    <property type="term" value="P:bacterial-type flagellum organization"/>
    <property type="evidence" value="ECO:0007669"/>
    <property type="project" value="InterPro"/>
</dbReference>
<protein>
    <submittedName>
        <fullName evidence="7">Flagellar protein FliO/FliZ</fullName>
    </submittedName>
</protein>
<keyword evidence="8" id="KW-1185">Reference proteome</keyword>
<evidence type="ECO:0000256" key="1">
    <source>
        <dbReference type="ARBA" id="ARBA00004236"/>
    </source>
</evidence>
<keyword evidence="7" id="KW-0282">Flagellum</keyword>
<keyword evidence="3 6" id="KW-0812">Transmembrane</keyword>
<proteinExistence type="predicted"/>
<organism evidence="7 8">
    <name type="scientific">Halanaerobacter jeridensis</name>
    <dbReference type="NCBI Taxonomy" id="706427"/>
    <lineage>
        <taxon>Bacteria</taxon>
        <taxon>Bacillati</taxon>
        <taxon>Bacillota</taxon>
        <taxon>Clostridia</taxon>
        <taxon>Halanaerobiales</taxon>
        <taxon>Halobacteroidaceae</taxon>
        <taxon>Halanaerobacter</taxon>
    </lineage>
</organism>
<dbReference type="InterPro" id="IPR022781">
    <property type="entry name" value="Flagellar_biosynth_FliO"/>
</dbReference>
<sequence length="110" mass="12897">MEYTWDLLKVLLVLVGILSLFYAIAKFIRNKKVFNETNQIKVLERSYLNSDQVLYLVQVVEEIWLVTATEQKIEFVKQVELDVEDFEESTAQGPNILNYFKKGTDSKDEE</sequence>
<dbReference type="RefSeq" id="WP_204700071.1">
    <property type="nucleotide sequence ID" value="NZ_JAFBDQ010000001.1"/>
</dbReference>
<keyword evidence="5 6" id="KW-0472">Membrane</keyword>
<evidence type="ECO:0000256" key="4">
    <source>
        <dbReference type="ARBA" id="ARBA00022989"/>
    </source>
</evidence>
<keyword evidence="7" id="KW-0966">Cell projection</keyword>
<dbReference type="GO" id="GO:0016020">
    <property type="term" value="C:membrane"/>
    <property type="evidence" value="ECO:0007669"/>
    <property type="project" value="InterPro"/>
</dbReference>
<comment type="caution">
    <text evidence="7">The sequence shown here is derived from an EMBL/GenBank/DDBJ whole genome shotgun (WGS) entry which is preliminary data.</text>
</comment>
<evidence type="ECO:0000256" key="5">
    <source>
        <dbReference type="ARBA" id="ARBA00023136"/>
    </source>
</evidence>
<evidence type="ECO:0000313" key="7">
    <source>
        <dbReference type="EMBL" id="MBM7555352.1"/>
    </source>
</evidence>
<feature type="transmembrane region" description="Helical" evidence="6">
    <location>
        <begin position="6"/>
        <end position="25"/>
    </location>
</feature>
<comment type="subcellular location">
    <subcellularLocation>
        <location evidence="1">Cell membrane</location>
    </subcellularLocation>
</comment>
<keyword evidence="4 6" id="KW-1133">Transmembrane helix</keyword>
<evidence type="ECO:0000256" key="2">
    <source>
        <dbReference type="ARBA" id="ARBA00022475"/>
    </source>
</evidence>
<dbReference type="Proteomes" id="UP000774000">
    <property type="component" value="Unassembled WGS sequence"/>
</dbReference>
<keyword evidence="2" id="KW-1003">Cell membrane</keyword>
<dbReference type="AlphaFoldDB" id="A0A939BNE7"/>
<name>A0A939BNE7_9FIRM</name>
<evidence type="ECO:0000256" key="3">
    <source>
        <dbReference type="ARBA" id="ARBA00022692"/>
    </source>
</evidence>
<reference evidence="7" key="1">
    <citation type="submission" date="2021-01" db="EMBL/GenBank/DDBJ databases">
        <title>Genomic Encyclopedia of Type Strains, Phase IV (KMG-IV): sequencing the most valuable type-strain genomes for metagenomic binning, comparative biology and taxonomic classification.</title>
        <authorList>
            <person name="Goeker M."/>
        </authorList>
    </citation>
    <scope>NUCLEOTIDE SEQUENCE</scope>
    <source>
        <strain evidence="7">DSM 23230</strain>
    </source>
</reference>
<keyword evidence="7" id="KW-0969">Cilium</keyword>